<dbReference type="FunFam" id="3.40.50.12650:FF:000005">
    <property type="entry name" value="DNA repair metallo-beta-lactamase family protein"/>
    <property type="match status" value="1"/>
</dbReference>
<name>U5DEJ7_AMBTC</name>
<dbReference type="KEGG" id="atr:18448254"/>
<evidence type="ECO:0000256" key="5">
    <source>
        <dbReference type="ARBA" id="ARBA00023242"/>
    </source>
</evidence>
<comment type="similarity">
    <text evidence="2">Belongs to the DNA repair metallo-beta-lactamase (DRMBL) family.</text>
</comment>
<dbReference type="GO" id="GO:0005634">
    <property type="term" value="C:nucleus"/>
    <property type="evidence" value="ECO:0000318"/>
    <property type="project" value="GO_Central"/>
</dbReference>
<keyword evidence="5" id="KW-0539">Nucleus</keyword>
<dbReference type="eggNOG" id="KOG1361">
    <property type="taxonomic scope" value="Eukaryota"/>
</dbReference>
<dbReference type="InterPro" id="IPR011084">
    <property type="entry name" value="DRMBL"/>
</dbReference>
<dbReference type="AlphaFoldDB" id="U5DEJ7"/>
<dbReference type="Gene3D" id="3.60.15.10">
    <property type="entry name" value="Ribonuclease Z/Hydroxyacylglutathione hydrolase-like"/>
    <property type="match status" value="1"/>
</dbReference>
<organism evidence="7 8">
    <name type="scientific">Amborella trichopoda</name>
    <dbReference type="NCBI Taxonomy" id="13333"/>
    <lineage>
        <taxon>Eukaryota</taxon>
        <taxon>Viridiplantae</taxon>
        <taxon>Streptophyta</taxon>
        <taxon>Embryophyta</taxon>
        <taxon>Tracheophyta</taxon>
        <taxon>Spermatophyta</taxon>
        <taxon>Magnoliopsida</taxon>
        <taxon>Amborellales</taxon>
        <taxon>Amborellaceae</taxon>
        <taxon>Amborella</taxon>
    </lineage>
</organism>
<dbReference type="GO" id="GO:0003684">
    <property type="term" value="F:damaged DNA binding"/>
    <property type="evidence" value="ECO:0000318"/>
    <property type="project" value="GO_Central"/>
</dbReference>
<dbReference type="Pfam" id="PF07522">
    <property type="entry name" value="DRMBL"/>
    <property type="match status" value="1"/>
</dbReference>
<evidence type="ECO:0000313" key="8">
    <source>
        <dbReference type="Proteomes" id="UP000017836"/>
    </source>
</evidence>
<keyword evidence="3" id="KW-0227">DNA damage</keyword>
<dbReference type="EMBL" id="KI392062">
    <property type="protein sequence ID" value="ERN19862.1"/>
    <property type="molecule type" value="Genomic_DNA"/>
</dbReference>
<dbReference type="STRING" id="13333.U5DEJ7"/>
<dbReference type="GO" id="GO:0036297">
    <property type="term" value="P:interstrand cross-link repair"/>
    <property type="evidence" value="ECO:0000318"/>
    <property type="project" value="GO_Central"/>
</dbReference>
<dbReference type="GO" id="GO:0006303">
    <property type="term" value="P:double-strand break repair via nonhomologous end joining"/>
    <property type="evidence" value="ECO:0000318"/>
    <property type="project" value="GO_Central"/>
</dbReference>
<evidence type="ECO:0000259" key="6">
    <source>
        <dbReference type="Pfam" id="PF07522"/>
    </source>
</evidence>
<dbReference type="PANTHER" id="PTHR23240:SF31">
    <property type="entry name" value="DNA REPAIR METALLO-BETA-LACTAMASE FAMILY PROTEIN"/>
    <property type="match status" value="1"/>
</dbReference>
<dbReference type="HOGENOM" id="CLU_030686_0_0_1"/>
<protein>
    <recommendedName>
        <fullName evidence="6">DNA repair metallo-beta-lactamase domain-containing protein</fullName>
    </recommendedName>
</protein>
<reference evidence="8" key="1">
    <citation type="journal article" date="2013" name="Science">
        <title>The Amborella genome and the evolution of flowering plants.</title>
        <authorList>
            <consortium name="Amborella Genome Project"/>
        </authorList>
    </citation>
    <scope>NUCLEOTIDE SEQUENCE [LARGE SCALE GENOMIC DNA]</scope>
</reference>
<evidence type="ECO:0000256" key="3">
    <source>
        <dbReference type="ARBA" id="ARBA00022763"/>
    </source>
</evidence>
<dbReference type="GO" id="GO:0035312">
    <property type="term" value="F:5'-3' DNA exonuclease activity"/>
    <property type="evidence" value="ECO:0000318"/>
    <property type="project" value="GO_Central"/>
</dbReference>
<dbReference type="FunFam" id="3.60.15.10:FF:000039">
    <property type="entry name" value="DNA repair metallo-beta-lactamase family protein"/>
    <property type="match status" value="1"/>
</dbReference>
<proteinExistence type="inferred from homology"/>
<dbReference type="SUPFAM" id="SSF56281">
    <property type="entry name" value="Metallo-hydrolase/oxidoreductase"/>
    <property type="match status" value="1"/>
</dbReference>
<evidence type="ECO:0000256" key="1">
    <source>
        <dbReference type="ARBA" id="ARBA00004123"/>
    </source>
</evidence>
<dbReference type="Gramene" id="ERN19862">
    <property type="protein sequence ID" value="ERN19862"/>
    <property type="gene ID" value="AMTR_s00071p00021980"/>
</dbReference>
<dbReference type="Proteomes" id="UP000017836">
    <property type="component" value="Unassembled WGS sequence"/>
</dbReference>
<evidence type="ECO:0000313" key="7">
    <source>
        <dbReference type="EMBL" id="ERN19862.1"/>
    </source>
</evidence>
<keyword evidence="8" id="KW-1185">Reference proteome</keyword>
<keyword evidence="4" id="KW-0234">DNA repair</keyword>
<evidence type="ECO:0000256" key="4">
    <source>
        <dbReference type="ARBA" id="ARBA00023204"/>
    </source>
</evidence>
<gene>
    <name evidence="7" type="ORF">AMTR_s00071p00021980</name>
</gene>
<dbReference type="InterPro" id="IPR036866">
    <property type="entry name" value="RibonucZ/Hydroxyglut_hydro"/>
</dbReference>
<dbReference type="PANTHER" id="PTHR23240">
    <property type="entry name" value="DNA CROSS-LINK REPAIR PROTEIN PSO2/SNM1-RELATED"/>
    <property type="match status" value="1"/>
</dbReference>
<evidence type="ECO:0000256" key="2">
    <source>
        <dbReference type="ARBA" id="ARBA00010304"/>
    </source>
</evidence>
<comment type="subcellular location">
    <subcellularLocation>
        <location evidence="1">Nucleus</location>
    </subcellularLocation>
</comment>
<sequence>MAVPLPKGLPFSVDTWNRSSITKNYHFLTHAHKDHIIGIANHGSYPIYCTNITKLLVLLQTPQLEETWFVELRDGESVEIKDPGCAFTFTAFDANHCPGAIMLLFEGDFGSILHTGDCRLTYNCLEYLPLKYITKTGRKSVGCLDYLFLDCTFARYPSRIPSKKAAIEQVISCIWKHPDAPFVYLACDLLGQEEILIEVSKTFGSKIFVDDSINPEFSKILSITAPHILCQDSSSRFQVCEGYSTRLYEKAQVKLIEAKNNMQPEPLFIRPSTQWYACQEGIDNMKQCKQRLKEAERDQFGVWHVCYCMHSSREELELALKRLQPKRVISTTPNFRAMELNYVRKNCSLSSIMDNDPLWKLLDIRADNPTLLSSCALSRSDELTREVVSLEEQDSTLRISTNVDKELKLCNSTMTNSANLVKEGKTSDISMTRATNVDKKLGNYTSIMAKSTNLDDELMTSTSTTTSSTNLSERFSQTYDFTRNHAEEIVDLSSPPLSSRPITLFGKARMGLQESPPRPLQKDTLSVNKNRIPGTVPIDSLQKVPYKEDVTLKENEATADTSNEYLRHEGGIGPRERITNIGASRTLDPSLRKLYRAMNVPVPRPLPSLTELIRVAKQARREYGKR</sequence>
<dbReference type="Gene3D" id="3.40.50.12650">
    <property type="match status" value="1"/>
</dbReference>
<feature type="domain" description="DNA repair metallo-beta-lactamase" evidence="6">
    <location>
        <begin position="227"/>
        <end position="334"/>
    </location>
</feature>
<accession>U5DEJ7</accession>
<dbReference type="OrthoDB" id="262529at2759"/>